<dbReference type="SUPFAM" id="SSF52980">
    <property type="entry name" value="Restriction endonuclease-like"/>
    <property type="match status" value="1"/>
</dbReference>
<dbReference type="InterPro" id="IPR011604">
    <property type="entry name" value="PDDEXK-like_dom_sf"/>
</dbReference>
<evidence type="ECO:0000256" key="15">
    <source>
        <dbReference type="PROSITE-ProRule" id="PRU00560"/>
    </source>
</evidence>
<dbReference type="EMBL" id="JBHSIV010000006">
    <property type="protein sequence ID" value="MFC5062014.1"/>
    <property type="molecule type" value="Genomic_DNA"/>
</dbReference>
<accession>A0ABV9YIT0</accession>
<dbReference type="InterPro" id="IPR038726">
    <property type="entry name" value="PDDEXK_AddAB-type"/>
</dbReference>
<feature type="compositionally biased region" description="Acidic residues" evidence="16">
    <location>
        <begin position="1138"/>
        <end position="1157"/>
    </location>
</feature>
<dbReference type="InterPro" id="IPR027417">
    <property type="entry name" value="P-loop_NTPase"/>
</dbReference>
<keyword evidence="8 15" id="KW-0067">ATP-binding</keyword>
<reference evidence="20" key="1">
    <citation type="journal article" date="2019" name="Int. J. Syst. Evol. Microbiol.">
        <title>The Global Catalogue of Microorganisms (GCM) 10K type strain sequencing project: providing services to taxonomists for standard genome sequencing and annotation.</title>
        <authorList>
            <consortium name="The Broad Institute Genomics Platform"/>
            <consortium name="The Broad Institute Genome Sequencing Center for Infectious Disease"/>
            <person name="Wu L."/>
            <person name="Ma J."/>
        </authorList>
    </citation>
    <scope>NUCLEOTIDE SEQUENCE [LARGE SCALE GENOMIC DNA]</scope>
    <source>
        <strain evidence="20">CGMCC 4.7093</strain>
    </source>
</reference>
<keyword evidence="5 15" id="KW-0378">Hydrolase</keyword>
<comment type="catalytic activity">
    <reaction evidence="14">
        <text>ATP + H2O = ADP + phosphate + H(+)</text>
        <dbReference type="Rhea" id="RHEA:13065"/>
        <dbReference type="ChEBI" id="CHEBI:15377"/>
        <dbReference type="ChEBI" id="CHEBI:15378"/>
        <dbReference type="ChEBI" id="CHEBI:30616"/>
        <dbReference type="ChEBI" id="CHEBI:43474"/>
        <dbReference type="ChEBI" id="CHEBI:456216"/>
        <dbReference type="EC" id="5.6.2.4"/>
    </reaction>
</comment>
<evidence type="ECO:0000256" key="12">
    <source>
        <dbReference type="ARBA" id="ARBA00034617"/>
    </source>
</evidence>
<dbReference type="PANTHER" id="PTHR11070">
    <property type="entry name" value="UVRD / RECB / PCRA DNA HELICASE FAMILY MEMBER"/>
    <property type="match status" value="1"/>
</dbReference>
<feature type="binding site" evidence="15">
    <location>
        <begin position="45"/>
        <end position="52"/>
    </location>
    <ligand>
        <name>ATP</name>
        <dbReference type="ChEBI" id="CHEBI:30616"/>
    </ligand>
</feature>
<dbReference type="EC" id="5.6.2.4" evidence="13"/>
<evidence type="ECO:0000256" key="3">
    <source>
        <dbReference type="ARBA" id="ARBA00022741"/>
    </source>
</evidence>
<keyword evidence="10" id="KW-0234">DNA repair</keyword>
<keyword evidence="9" id="KW-0238">DNA-binding</keyword>
<dbReference type="Gene3D" id="3.40.50.300">
    <property type="entry name" value="P-loop containing nucleotide triphosphate hydrolases"/>
    <property type="match status" value="2"/>
</dbReference>
<dbReference type="Pfam" id="PF00580">
    <property type="entry name" value="UvrD-helicase"/>
    <property type="match status" value="1"/>
</dbReference>
<dbReference type="InterPro" id="IPR000212">
    <property type="entry name" value="DNA_helicase_UvrD/REP"/>
</dbReference>
<evidence type="ECO:0000313" key="20">
    <source>
        <dbReference type="Proteomes" id="UP001595947"/>
    </source>
</evidence>
<dbReference type="Gene3D" id="1.10.10.160">
    <property type="match status" value="1"/>
</dbReference>
<dbReference type="SUPFAM" id="SSF52540">
    <property type="entry name" value="P-loop containing nucleoside triphosphate hydrolases"/>
    <property type="match status" value="1"/>
</dbReference>
<dbReference type="PANTHER" id="PTHR11070:SF55">
    <property type="entry name" value="DNA 3'-5' HELICASE"/>
    <property type="match status" value="1"/>
</dbReference>
<evidence type="ECO:0000256" key="6">
    <source>
        <dbReference type="ARBA" id="ARBA00022806"/>
    </source>
</evidence>
<keyword evidence="7" id="KW-0269">Exonuclease</keyword>
<dbReference type="Gene3D" id="1.10.486.10">
    <property type="entry name" value="PCRA, domain 4"/>
    <property type="match status" value="1"/>
</dbReference>
<dbReference type="InterPro" id="IPR014017">
    <property type="entry name" value="DNA_helicase_UvrD-like_C"/>
</dbReference>
<dbReference type="CDD" id="cd17932">
    <property type="entry name" value="DEXQc_UvrD"/>
    <property type="match status" value="1"/>
</dbReference>
<name>A0ABV9YIT0_9PSEU</name>
<protein>
    <recommendedName>
        <fullName evidence="13">DNA 3'-5' helicase</fullName>
        <ecNumber evidence="13">5.6.2.4</ecNumber>
    </recommendedName>
</protein>
<organism evidence="19 20">
    <name type="scientific">Actinomycetospora atypica</name>
    <dbReference type="NCBI Taxonomy" id="1290095"/>
    <lineage>
        <taxon>Bacteria</taxon>
        <taxon>Bacillati</taxon>
        <taxon>Actinomycetota</taxon>
        <taxon>Actinomycetes</taxon>
        <taxon>Pseudonocardiales</taxon>
        <taxon>Pseudonocardiaceae</taxon>
        <taxon>Actinomycetospora</taxon>
    </lineage>
</organism>
<keyword evidence="2" id="KW-0540">Nuclease</keyword>
<dbReference type="Proteomes" id="UP001595947">
    <property type="component" value="Unassembled WGS sequence"/>
</dbReference>
<proteinExistence type="inferred from homology"/>
<feature type="region of interest" description="Disordered" evidence="16">
    <location>
        <begin position="1120"/>
        <end position="1157"/>
    </location>
</feature>
<comment type="catalytic activity">
    <reaction evidence="12">
        <text>Couples ATP hydrolysis with the unwinding of duplex DNA by translocating in the 3'-5' direction.</text>
        <dbReference type="EC" id="5.6.2.4"/>
    </reaction>
</comment>
<evidence type="ECO:0000256" key="2">
    <source>
        <dbReference type="ARBA" id="ARBA00022722"/>
    </source>
</evidence>
<keyword evidence="4" id="KW-0227">DNA damage</keyword>
<evidence type="ECO:0000256" key="10">
    <source>
        <dbReference type="ARBA" id="ARBA00023204"/>
    </source>
</evidence>
<dbReference type="InterPro" id="IPR013986">
    <property type="entry name" value="DExx_box_DNA_helicase_dom_sf"/>
</dbReference>
<feature type="region of interest" description="Disordered" evidence="16">
    <location>
        <begin position="866"/>
        <end position="896"/>
    </location>
</feature>
<dbReference type="GO" id="GO:0004386">
    <property type="term" value="F:helicase activity"/>
    <property type="evidence" value="ECO:0007669"/>
    <property type="project" value="UniProtKB-KW"/>
</dbReference>
<keyword evidence="6 15" id="KW-0347">Helicase</keyword>
<evidence type="ECO:0000256" key="4">
    <source>
        <dbReference type="ARBA" id="ARBA00022763"/>
    </source>
</evidence>
<gene>
    <name evidence="19" type="ORF">ACFPBZ_07345</name>
</gene>
<evidence type="ECO:0000259" key="18">
    <source>
        <dbReference type="PROSITE" id="PS51217"/>
    </source>
</evidence>
<evidence type="ECO:0000256" key="8">
    <source>
        <dbReference type="ARBA" id="ARBA00022840"/>
    </source>
</evidence>
<dbReference type="InterPro" id="IPR011335">
    <property type="entry name" value="Restrct_endonuc-II-like"/>
</dbReference>
<comment type="caution">
    <text evidence="19">The sequence shown here is derived from an EMBL/GenBank/DDBJ whole genome shotgun (WGS) entry which is preliminary data.</text>
</comment>
<dbReference type="RefSeq" id="WP_378035367.1">
    <property type="nucleotide sequence ID" value="NZ_JBHSIV010000006.1"/>
</dbReference>
<dbReference type="PROSITE" id="PS51217">
    <property type="entry name" value="UVRD_HELICASE_CTER"/>
    <property type="match status" value="1"/>
</dbReference>
<dbReference type="PROSITE" id="PS51198">
    <property type="entry name" value="UVRD_HELICASE_ATP_BIND"/>
    <property type="match status" value="1"/>
</dbReference>
<evidence type="ECO:0000256" key="14">
    <source>
        <dbReference type="ARBA" id="ARBA00048988"/>
    </source>
</evidence>
<evidence type="ECO:0000256" key="16">
    <source>
        <dbReference type="SAM" id="MobiDB-lite"/>
    </source>
</evidence>
<dbReference type="Gene3D" id="3.90.320.10">
    <property type="match status" value="1"/>
</dbReference>
<feature type="compositionally biased region" description="Acidic residues" evidence="16">
    <location>
        <begin position="877"/>
        <end position="893"/>
    </location>
</feature>
<keyword evidence="3 15" id="KW-0547">Nucleotide-binding</keyword>
<evidence type="ECO:0000256" key="1">
    <source>
        <dbReference type="ARBA" id="ARBA00009922"/>
    </source>
</evidence>
<dbReference type="Pfam" id="PF13361">
    <property type="entry name" value="UvrD_C"/>
    <property type="match status" value="1"/>
</dbReference>
<feature type="domain" description="UvrD-like helicase C-terminal" evidence="18">
    <location>
        <begin position="369"/>
        <end position="694"/>
    </location>
</feature>
<evidence type="ECO:0000259" key="17">
    <source>
        <dbReference type="PROSITE" id="PS51198"/>
    </source>
</evidence>
<feature type="domain" description="UvrD-like helicase ATP-binding" evidence="17">
    <location>
        <begin position="24"/>
        <end position="368"/>
    </location>
</feature>
<dbReference type="InterPro" id="IPR014016">
    <property type="entry name" value="UvrD-like_ATP-bd"/>
</dbReference>
<evidence type="ECO:0000256" key="11">
    <source>
        <dbReference type="ARBA" id="ARBA00023235"/>
    </source>
</evidence>
<evidence type="ECO:0000313" key="19">
    <source>
        <dbReference type="EMBL" id="MFC5062014.1"/>
    </source>
</evidence>
<dbReference type="Pfam" id="PF12705">
    <property type="entry name" value="PDDEXK_1"/>
    <property type="match status" value="1"/>
</dbReference>
<keyword evidence="20" id="KW-1185">Reference proteome</keyword>
<evidence type="ECO:0000256" key="13">
    <source>
        <dbReference type="ARBA" id="ARBA00034808"/>
    </source>
</evidence>
<evidence type="ECO:0000256" key="7">
    <source>
        <dbReference type="ARBA" id="ARBA00022839"/>
    </source>
</evidence>
<comment type="similarity">
    <text evidence="1">Belongs to the helicase family. UvrD subfamily.</text>
</comment>
<keyword evidence="11" id="KW-0413">Isomerase</keyword>
<evidence type="ECO:0000256" key="5">
    <source>
        <dbReference type="ARBA" id="ARBA00022801"/>
    </source>
</evidence>
<sequence length="1157" mass="123963">MTTLDTPVGAQIDPVELAERLGLRRPTVEQAEVVAAPFASALVTAGAGSGKTETMAARVVWLVANGIVTPDQVLGLTFTRKAAGQLADRIRKRLRRLAGDPLLDELDPTGERRVLVRTLEPTVSTYHAYAGRLLAEHGLRLPTDPGARLLSPTASWQLAHRVVSSWTRDLDTPLVPTTVTQYVLALAGELGEHLADPEVLREHTERLCRAIESAPPAKGQRRPLPQKLVEIVERQRFRAALLPLVAELAERKRAERCLDFADQMAAAARLADGHPEVGQAERGMFRAVLLDEYQDTGHAQRIMLRALFAGDEQTAVTAVGDPFQSIYGWRGASAANLPRFVTDFPRPDADGEWVAARRFGLLTSFRNPPEVLDLANGIVGPLRDPQAMAGVGELRAFAGAAPGDVRVALHPDVVAEREWLADAVADRWRAALDAGDPAPTSAVLVRRRADMSELAAVLRSRGLPVEVVGLGGLLDEPEVRDLVSALRLVVDPLAGGAAVRLLTGARWRIGGADLAAVWRRARELAAPPVSVTAPSAGAPDPVVDALPGEHAERAGLVDALDDPGPPERYSPAGYARLRVLARELAGLRRRVTAPLVDLVADVERTLLLDVEAVARPGETGRAHLDAFADVVADFSGGAAASGGTATPTALLSYLDAAEEAEDGLTPGEVDSTAGADPALGAARVQILTVHAAKGLEWQIVAVPHVCAKVFPGPKLSASWLRSIPSLPVELRGDRPDLPTLSVDGAEDRKELTERLERHEQAFDDRRLIEERRLFYVALTRSEHTLLVSGHRWAESGATPREPSEFLTEVGELAAGGGAVVDVWADPPEEGTANPLAETVRAEAWPIDPLGARRAAVEEGAELVRAAREQAAGPDTADHDEPDTDDAPDPEPDPDGWVADVDVLLAERAAARERHARVLLPPQLSVSQLVDLAADPDALARRLRRPVPRAPDPRARRGTEFHAWVERWFARTELLEFDELPGAADDAVGDTDGEAAAELTLLQDRFSASPWANRSPVAVEVPFETEVEGTLVRGRIDAVFTDPDGGATVVDWKTGTPPAPEQMPALSVQLAAYRLAWSALSGTPVERVRAALHYVRDDRTVTPADLLDAAGLRALVASVPVEVREPEGDAGSPPGTAWADDEAEPDETGFDDGDPEIR</sequence>
<evidence type="ECO:0000256" key="9">
    <source>
        <dbReference type="ARBA" id="ARBA00023125"/>
    </source>
</evidence>